<dbReference type="SUPFAM" id="SSF48150">
    <property type="entry name" value="DNA-glycosylase"/>
    <property type="match status" value="1"/>
</dbReference>
<name>T1AXT1_9ZZZZ</name>
<dbReference type="GO" id="GO:0004519">
    <property type="term" value="F:endonuclease activity"/>
    <property type="evidence" value="ECO:0007669"/>
    <property type="project" value="UniProtKB-KW"/>
</dbReference>
<proteinExistence type="predicted"/>
<keyword evidence="7" id="KW-0326">Glycosidase</keyword>
<accession>T1AXT1</accession>
<dbReference type="GO" id="GO:0006285">
    <property type="term" value="P:base-excision repair, AP site formation"/>
    <property type="evidence" value="ECO:0007669"/>
    <property type="project" value="TreeGrafter"/>
</dbReference>
<evidence type="ECO:0000256" key="5">
    <source>
        <dbReference type="ARBA" id="ARBA00023004"/>
    </source>
</evidence>
<dbReference type="InterPro" id="IPR011257">
    <property type="entry name" value="DNA_glycosylase"/>
</dbReference>
<comment type="caution">
    <text evidence="9">The sequence shown here is derived from an EMBL/GenBank/DDBJ whole genome shotgun (WGS) entry which is preliminary data.</text>
</comment>
<evidence type="ECO:0000259" key="8">
    <source>
        <dbReference type="Pfam" id="PF00730"/>
    </source>
</evidence>
<dbReference type="EMBL" id="AUZZ01001952">
    <property type="protein sequence ID" value="EQD62327.1"/>
    <property type="molecule type" value="Genomic_DNA"/>
</dbReference>
<gene>
    <name evidence="9" type="ORF">B2A_02876</name>
</gene>
<protein>
    <submittedName>
        <fullName evidence="9">Endonuclease III</fullName>
    </submittedName>
</protein>
<keyword evidence="4" id="KW-0378">Hydrolase</keyword>
<dbReference type="InterPro" id="IPR003265">
    <property type="entry name" value="HhH-GPD_domain"/>
</dbReference>
<feature type="domain" description="HhH-GPD" evidence="8">
    <location>
        <begin position="1"/>
        <end position="62"/>
    </location>
</feature>
<evidence type="ECO:0000256" key="4">
    <source>
        <dbReference type="ARBA" id="ARBA00022801"/>
    </source>
</evidence>
<sequence>MLLSAQSTDRAVNRATEALFRVAPTPQLMVALRAEQLETHLRRLGLYRMKTRHLLASCRMLIERFNGEV</sequence>
<feature type="non-terminal residue" evidence="9">
    <location>
        <position position="69"/>
    </location>
</feature>
<keyword evidence="9" id="KW-0255">Endonuclease</keyword>
<dbReference type="PANTHER" id="PTHR10359:SF18">
    <property type="entry name" value="ENDONUCLEASE III"/>
    <property type="match status" value="1"/>
</dbReference>
<reference evidence="9" key="1">
    <citation type="submission" date="2013-08" db="EMBL/GenBank/DDBJ databases">
        <authorList>
            <person name="Mendez C."/>
            <person name="Richter M."/>
            <person name="Ferrer M."/>
            <person name="Sanchez J."/>
        </authorList>
    </citation>
    <scope>NUCLEOTIDE SEQUENCE</scope>
</reference>
<keyword evidence="6" id="KW-0411">Iron-sulfur</keyword>
<dbReference type="GO" id="GO:0046872">
    <property type="term" value="F:metal ion binding"/>
    <property type="evidence" value="ECO:0007669"/>
    <property type="project" value="UniProtKB-KW"/>
</dbReference>
<keyword evidence="9" id="KW-0540">Nuclease</keyword>
<dbReference type="GO" id="GO:0019104">
    <property type="term" value="F:DNA N-glycosylase activity"/>
    <property type="evidence" value="ECO:0007669"/>
    <property type="project" value="TreeGrafter"/>
</dbReference>
<evidence type="ECO:0000256" key="1">
    <source>
        <dbReference type="ARBA" id="ARBA00022485"/>
    </source>
</evidence>
<dbReference type="GO" id="GO:0051539">
    <property type="term" value="F:4 iron, 4 sulfur cluster binding"/>
    <property type="evidence" value="ECO:0007669"/>
    <property type="project" value="UniProtKB-KW"/>
</dbReference>
<reference evidence="9" key="2">
    <citation type="journal article" date="2014" name="ISME J.">
        <title>Microbial stratification in low pH oxic and suboxic macroscopic growths along an acid mine drainage.</title>
        <authorList>
            <person name="Mendez-Garcia C."/>
            <person name="Mesa V."/>
            <person name="Sprenger R.R."/>
            <person name="Richter M."/>
            <person name="Diez M.S."/>
            <person name="Solano J."/>
            <person name="Bargiela R."/>
            <person name="Golyshina O.V."/>
            <person name="Manteca A."/>
            <person name="Ramos J.L."/>
            <person name="Gallego J.R."/>
            <person name="Llorente I."/>
            <person name="Martins Dos Santos V.A."/>
            <person name="Jensen O.N."/>
            <person name="Pelaez A.I."/>
            <person name="Sanchez J."/>
            <person name="Ferrer M."/>
        </authorList>
    </citation>
    <scope>NUCLEOTIDE SEQUENCE</scope>
</reference>
<keyword evidence="1" id="KW-0004">4Fe-4S</keyword>
<dbReference type="Pfam" id="PF00730">
    <property type="entry name" value="HhH-GPD"/>
    <property type="match status" value="1"/>
</dbReference>
<dbReference type="Gene3D" id="1.10.340.30">
    <property type="entry name" value="Hypothetical protein, domain 2"/>
    <property type="match status" value="1"/>
</dbReference>
<evidence type="ECO:0000256" key="2">
    <source>
        <dbReference type="ARBA" id="ARBA00022723"/>
    </source>
</evidence>
<evidence type="ECO:0000256" key="3">
    <source>
        <dbReference type="ARBA" id="ARBA00022763"/>
    </source>
</evidence>
<keyword evidence="2" id="KW-0479">Metal-binding</keyword>
<evidence type="ECO:0000256" key="6">
    <source>
        <dbReference type="ARBA" id="ARBA00023014"/>
    </source>
</evidence>
<dbReference type="PANTHER" id="PTHR10359">
    <property type="entry name" value="A/G-SPECIFIC ADENINE GLYCOSYLASE/ENDONUCLEASE III"/>
    <property type="match status" value="1"/>
</dbReference>
<evidence type="ECO:0000256" key="7">
    <source>
        <dbReference type="ARBA" id="ARBA00023295"/>
    </source>
</evidence>
<evidence type="ECO:0000313" key="9">
    <source>
        <dbReference type="EMBL" id="EQD62327.1"/>
    </source>
</evidence>
<keyword evidence="3" id="KW-0227">DNA damage</keyword>
<organism evidence="9">
    <name type="scientific">mine drainage metagenome</name>
    <dbReference type="NCBI Taxonomy" id="410659"/>
    <lineage>
        <taxon>unclassified sequences</taxon>
        <taxon>metagenomes</taxon>
        <taxon>ecological metagenomes</taxon>
    </lineage>
</organism>
<keyword evidence="5" id="KW-0408">Iron</keyword>
<dbReference type="AlphaFoldDB" id="T1AXT1"/>